<evidence type="ECO:0000313" key="3">
    <source>
        <dbReference type="Proteomes" id="UP000681720"/>
    </source>
</evidence>
<feature type="non-terminal residue" evidence="2">
    <location>
        <position position="1"/>
    </location>
</feature>
<sequence length="82" mass="9655">MYGHKFCQENLQKLILSETSIFDVLHSFYFHPNVQVRQSALEVYVRRSYISYDLISIQHGFLSDGTCTVQFSLYLPLNHPNR</sequence>
<gene>
    <name evidence="2" type="ORF">GIL414_LOCUS79644</name>
</gene>
<dbReference type="GO" id="GO:0006633">
    <property type="term" value="P:fatty acid biosynthetic process"/>
    <property type="evidence" value="ECO:0007669"/>
    <property type="project" value="InterPro"/>
</dbReference>
<organism evidence="2 3">
    <name type="scientific">Rotaria magnacalcarata</name>
    <dbReference type="NCBI Taxonomy" id="392030"/>
    <lineage>
        <taxon>Eukaryota</taxon>
        <taxon>Metazoa</taxon>
        <taxon>Spiralia</taxon>
        <taxon>Gnathifera</taxon>
        <taxon>Rotifera</taxon>
        <taxon>Eurotatoria</taxon>
        <taxon>Bdelloidea</taxon>
        <taxon>Philodinida</taxon>
        <taxon>Philodinidae</taxon>
        <taxon>Rotaria</taxon>
    </lineage>
</organism>
<dbReference type="EMBL" id="CAJOBJ010352828">
    <property type="protein sequence ID" value="CAF5210538.1"/>
    <property type="molecule type" value="Genomic_DNA"/>
</dbReference>
<evidence type="ECO:0000313" key="2">
    <source>
        <dbReference type="EMBL" id="CAF5210538.1"/>
    </source>
</evidence>
<dbReference type="InterPro" id="IPR013537">
    <property type="entry name" value="AcCoA_COase_cen"/>
</dbReference>
<feature type="domain" description="Acetyl-CoA carboxylase central" evidence="1">
    <location>
        <begin position="4"/>
        <end position="79"/>
    </location>
</feature>
<dbReference type="GO" id="GO:0005524">
    <property type="term" value="F:ATP binding"/>
    <property type="evidence" value="ECO:0007669"/>
    <property type="project" value="InterPro"/>
</dbReference>
<reference evidence="2" key="1">
    <citation type="submission" date="2021-02" db="EMBL/GenBank/DDBJ databases">
        <authorList>
            <person name="Nowell W R."/>
        </authorList>
    </citation>
    <scope>NUCLEOTIDE SEQUENCE</scope>
</reference>
<name>A0A8S3J0F4_9BILA</name>
<evidence type="ECO:0000259" key="1">
    <source>
        <dbReference type="Pfam" id="PF08326"/>
    </source>
</evidence>
<accession>A0A8S3J0F4</accession>
<dbReference type="Pfam" id="PF08326">
    <property type="entry name" value="ACC_central"/>
    <property type="match status" value="1"/>
</dbReference>
<comment type="caution">
    <text evidence="2">The sequence shown here is derived from an EMBL/GenBank/DDBJ whole genome shotgun (WGS) entry which is preliminary data.</text>
</comment>
<dbReference type="AlphaFoldDB" id="A0A8S3J0F4"/>
<protein>
    <recommendedName>
        <fullName evidence="1">Acetyl-CoA carboxylase central domain-containing protein</fullName>
    </recommendedName>
</protein>
<dbReference type="Proteomes" id="UP000681720">
    <property type="component" value="Unassembled WGS sequence"/>
</dbReference>
<dbReference type="GO" id="GO:0003989">
    <property type="term" value="F:acetyl-CoA carboxylase activity"/>
    <property type="evidence" value="ECO:0007669"/>
    <property type="project" value="InterPro"/>
</dbReference>
<proteinExistence type="predicted"/>